<dbReference type="Gene3D" id="2.40.10.10">
    <property type="entry name" value="Trypsin-like serine proteases"/>
    <property type="match status" value="2"/>
</dbReference>
<evidence type="ECO:0000313" key="11">
    <source>
        <dbReference type="EMBL" id="KAF2882497.1"/>
    </source>
</evidence>
<reference evidence="11" key="1">
    <citation type="submission" date="2019-08" db="EMBL/GenBank/DDBJ databases">
        <title>The genome of the North American firefly Photinus pyralis.</title>
        <authorList>
            <consortium name="Photinus pyralis genome working group"/>
            <person name="Fallon T.R."/>
            <person name="Sander Lower S.E."/>
            <person name="Weng J.-K."/>
        </authorList>
    </citation>
    <scope>NUCLEOTIDE SEQUENCE</scope>
    <source>
        <strain evidence="11">TRF0915ILg1</strain>
        <tissue evidence="11">Whole body</tissue>
    </source>
</reference>
<dbReference type="FunFam" id="2.40.10.10:FF:000028">
    <property type="entry name" value="Serine protease easter"/>
    <property type="match status" value="1"/>
</dbReference>
<feature type="domain" description="Clip" evidence="10">
    <location>
        <begin position="19"/>
        <end position="70"/>
    </location>
</feature>
<feature type="domain" description="Peptidase S1" evidence="9">
    <location>
        <begin position="83"/>
        <end position="346"/>
    </location>
</feature>
<evidence type="ECO:0000256" key="5">
    <source>
        <dbReference type="ARBA" id="ARBA00023157"/>
    </source>
</evidence>
<accession>A0A8K0CC09</accession>
<dbReference type="Gene3D" id="3.30.1640.30">
    <property type="match status" value="1"/>
</dbReference>
<dbReference type="Pfam" id="PF12032">
    <property type="entry name" value="CLIP"/>
    <property type="match status" value="1"/>
</dbReference>
<evidence type="ECO:0000256" key="7">
    <source>
        <dbReference type="ARBA" id="ARBA00024195"/>
    </source>
</evidence>
<keyword evidence="12" id="KW-1185">Reference proteome</keyword>
<evidence type="ECO:0000256" key="6">
    <source>
        <dbReference type="ARBA" id="ARBA00023180"/>
    </source>
</evidence>
<keyword evidence="2 8" id="KW-0732">Signal</keyword>
<dbReference type="InterPro" id="IPR009003">
    <property type="entry name" value="Peptidase_S1_PA"/>
</dbReference>
<evidence type="ECO:0000259" key="9">
    <source>
        <dbReference type="PROSITE" id="PS50240"/>
    </source>
</evidence>
<evidence type="ECO:0000259" key="10">
    <source>
        <dbReference type="PROSITE" id="PS51888"/>
    </source>
</evidence>
<keyword evidence="5" id="KW-1015">Disulfide bond</keyword>
<evidence type="ECO:0000256" key="8">
    <source>
        <dbReference type="SAM" id="SignalP"/>
    </source>
</evidence>
<dbReference type="AlphaFoldDB" id="A0A8K0CC09"/>
<dbReference type="InterPro" id="IPR043504">
    <property type="entry name" value="Peptidase_S1_PA_chymotrypsin"/>
</dbReference>
<feature type="signal peptide" evidence="8">
    <location>
        <begin position="1"/>
        <end position="17"/>
    </location>
</feature>
<keyword evidence="4" id="KW-0720">Serine protease</keyword>
<dbReference type="EMBL" id="VTPC01090613">
    <property type="protein sequence ID" value="KAF2882497.1"/>
    <property type="molecule type" value="Genomic_DNA"/>
</dbReference>
<sequence length="347" mass="39257">MFLITFSLLFIFAQVRAEDCITPNNESAQCVSLFDCPIFLRAIQTQDKAVLEFYSNSTCGGTAANPKVCCGTSTTFANQDSKVFGGASKFSEYETTCGIQNPAVSEFPWFAKLRYQHPIRPFYICTGSLITDKYVITAGFCIVTIVPEAVRLGRYNAFDKTDCTEEECNEELQEYGIEAMILHPNYGEQYIYNATETLPTKRRTINDIGLIRLNATVHFSDYIRPICLPFTGNPKVADGDELIVLKSDQWDFNEKTKLVRQYLNRADCEYRVGTTHAGHICSLPAVESCQVHNLGGPVMVSRKDKGSTKWYLAAVEPAQFITCYKNETRVYMDMRYYVDWIGKNIKP</sequence>
<dbReference type="InterPro" id="IPR038565">
    <property type="entry name" value="CLIP_sf"/>
</dbReference>
<dbReference type="Proteomes" id="UP000801492">
    <property type="component" value="Unassembled WGS sequence"/>
</dbReference>
<dbReference type="InterPro" id="IPR001254">
    <property type="entry name" value="Trypsin_dom"/>
</dbReference>
<dbReference type="SUPFAM" id="SSF50494">
    <property type="entry name" value="Trypsin-like serine proteases"/>
    <property type="match status" value="1"/>
</dbReference>
<dbReference type="PROSITE" id="PS51888">
    <property type="entry name" value="CLIP"/>
    <property type="match status" value="1"/>
</dbReference>
<gene>
    <name evidence="11" type="ORF">ILUMI_23681</name>
</gene>
<dbReference type="PROSITE" id="PS50240">
    <property type="entry name" value="TRYPSIN_DOM"/>
    <property type="match status" value="1"/>
</dbReference>
<dbReference type="InterPro" id="IPR022700">
    <property type="entry name" value="CLIP"/>
</dbReference>
<protein>
    <recommendedName>
        <fullName evidence="13">CLIP domain-containing serine protease</fullName>
    </recommendedName>
</protein>
<evidence type="ECO:0000256" key="2">
    <source>
        <dbReference type="ARBA" id="ARBA00022729"/>
    </source>
</evidence>
<name>A0A8K0CC09_IGNLU</name>
<evidence type="ECO:0000256" key="1">
    <source>
        <dbReference type="ARBA" id="ARBA00022670"/>
    </source>
</evidence>
<dbReference type="SMART" id="SM00020">
    <property type="entry name" value="Tryp_SPc"/>
    <property type="match status" value="1"/>
</dbReference>
<evidence type="ECO:0000256" key="4">
    <source>
        <dbReference type="ARBA" id="ARBA00022825"/>
    </source>
</evidence>
<dbReference type="SMART" id="SM00680">
    <property type="entry name" value="CLIP"/>
    <property type="match status" value="1"/>
</dbReference>
<keyword evidence="3" id="KW-0378">Hydrolase</keyword>
<keyword evidence="1" id="KW-0645">Protease</keyword>
<dbReference type="GO" id="GO:0004252">
    <property type="term" value="F:serine-type endopeptidase activity"/>
    <property type="evidence" value="ECO:0007669"/>
    <property type="project" value="InterPro"/>
</dbReference>
<dbReference type="OrthoDB" id="6732254at2759"/>
<comment type="similarity">
    <text evidence="7">Belongs to the peptidase S1 family. CLIP subfamily.</text>
</comment>
<evidence type="ECO:0000256" key="3">
    <source>
        <dbReference type="ARBA" id="ARBA00022801"/>
    </source>
</evidence>
<dbReference type="InterPro" id="IPR051487">
    <property type="entry name" value="Ser/Thr_Proteases_Immune/Dev"/>
</dbReference>
<organism evidence="11 12">
    <name type="scientific">Ignelater luminosus</name>
    <name type="common">Cucubano</name>
    <name type="synonym">Pyrophorus luminosus</name>
    <dbReference type="NCBI Taxonomy" id="2038154"/>
    <lineage>
        <taxon>Eukaryota</taxon>
        <taxon>Metazoa</taxon>
        <taxon>Ecdysozoa</taxon>
        <taxon>Arthropoda</taxon>
        <taxon>Hexapoda</taxon>
        <taxon>Insecta</taxon>
        <taxon>Pterygota</taxon>
        <taxon>Neoptera</taxon>
        <taxon>Endopterygota</taxon>
        <taxon>Coleoptera</taxon>
        <taxon>Polyphaga</taxon>
        <taxon>Elateriformia</taxon>
        <taxon>Elateroidea</taxon>
        <taxon>Elateridae</taxon>
        <taxon>Agrypninae</taxon>
        <taxon>Pyrophorini</taxon>
        <taxon>Ignelater</taxon>
    </lineage>
</organism>
<proteinExistence type="inferred from homology"/>
<keyword evidence="6" id="KW-0325">Glycoprotein</keyword>
<dbReference type="Pfam" id="PF00089">
    <property type="entry name" value="Trypsin"/>
    <property type="match status" value="1"/>
</dbReference>
<evidence type="ECO:0000313" key="12">
    <source>
        <dbReference type="Proteomes" id="UP000801492"/>
    </source>
</evidence>
<dbReference type="GO" id="GO:0006508">
    <property type="term" value="P:proteolysis"/>
    <property type="evidence" value="ECO:0007669"/>
    <property type="project" value="UniProtKB-KW"/>
</dbReference>
<feature type="chain" id="PRO_5035456280" description="CLIP domain-containing serine protease" evidence="8">
    <location>
        <begin position="18"/>
        <end position="347"/>
    </location>
</feature>
<evidence type="ECO:0008006" key="13">
    <source>
        <dbReference type="Google" id="ProtNLM"/>
    </source>
</evidence>
<comment type="caution">
    <text evidence="11">The sequence shown here is derived from an EMBL/GenBank/DDBJ whole genome shotgun (WGS) entry which is preliminary data.</text>
</comment>
<dbReference type="PANTHER" id="PTHR24256">
    <property type="entry name" value="TRYPTASE-RELATED"/>
    <property type="match status" value="1"/>
</dbReference>